<evidence type="ECO:0000313" key="3">
    <source>
        <dbReference type="Proteomes" id="UP000259273"/>
    </source>
</evidence>
<dbReference type="STRING" id="1121937.GCA_000423125_02651"/>
<dbReference type="InterPro" id="IPR036396">
    <property type="entry name" value="Cyt_P450_sf"/>
</dbReference>
<dbReference type="SUPFAM" id="SSF48264">
    <property type="entry name" value="Cytochrome P450"/>
    <property type="match status" value="1"/>
</dbReference>
<dbReference type="GO" id="GO:0036199">
    <property type="term" value="F:cholest-4-en-3-one 26-monooxygenase activity"/>
    <property type="evidence" value="ECO:0007669"/>
    <property type="project" value="TreeGrafter"/>
</dbReference>
<evidence type="ECO:0000256" key="1">
    <source>
        <dbReference type="ARBA" id="ARBA00010617"/>
    </source>
</evidence>
<proteinExistence type="inferred from homology"/>
<comment type="caution">
    <text evidence="2">The sequence shown here is derived from an EMBL/GenBank/DDBJ whole genome shotgun (WGS) entry which is preliminary data.</text>
</comment>
<dbReference type="EMBL" id="DMND01000203">
    <property type="protein sequence ID" value="HAN29011.1"/>
    <property type="molecule type" value="Genomic_DNA"/>
</dbReference>
<comment type="similarity">
    <text evidence="1">Belongs to the cytochrome P450 family.</text>
</comment>
<protein>
    <recommendedName>
        <fullName evidence="4">Cytochrome P450</fullName>
    </recommendedName>
</protein>
<reference evidence="2 3" key="1">
    <citation type="journal article" date="2018" name="Nat. Biotechnol.">
        <title>A standardized bacterial taxonomy based on genome phylogeny substantially revises the tree of life.</title>
        <authorList>
            <person name="Parks D.H."/>
            <person name="Chuvochina M."/>
            <person name="Waite D.W."/>
            <person name="Rinke C."/>
            <person name="Skarshewski A."/>
            <person name="Chaumeil P.A."/>
            <person name="Hugenholtz P."/>
        </authorList>
    </citation>
    <scope>NUCLEOTIDE SEQUENCE [LARGE SCALE GENOMIC DNA]</scope>
    <source>
        <strain evidence="2">UBA9158</strain>
    </source>
</reference>
<dbReference type="Gene3D" id="1.10.630.10">
    <property type="entry name" value="Cytochrome P450"/>
    <property type="match status" value="1"/>
</dbReference>
<dbReference type="PANTHER" id="PTHR46696:SF4">
    <property type="entry name" value="BIOTIN BIOSYNTHESIS CYTOCHROME P450"/>
    <property type="match status" value="1"/>
</dbReference>
<sequence length="260" mass="27963">MRAPLYSPEPDEILSDEAISNPQQLYARLRQDAPLARIHASGVHTVANWSLIEEVLKREADFSANLTGVLYRGPDGQPQCFELPSSRANEVIATADDPQHAVHRSILQPAFLASQIKAMEPLLRRWTTATLQPLLDAGSGDFAAVAEQVPARAVAHLLGLPQEDLPQHRVWAMMGGDILAGQITSERLEFLANETANMSAYLGKHLDDALAHIDDSDTAPILHTLARAVVSGEVDREQALGMAVILFGAGGESTAALIGS</sequence>
<evidence type="ECO:0000313" key="2">
    <source>
        <dbReference type="EMBL" id="HAN29011.1"/>
    </source>
</evidence>
<dbReference type="GO" id="GO:0008395">
    <property type="term" value="F:steroid hydroxylase activity"/>
    <property type="evidence" value="ECO:0007669"/>
    <property type="project" value="TreeGrafter"/>
</dbReference>
<organism evidence="2 3">
    <name type="scientific">Haliea salexigens</name>
    <dbReference type="NCBI Taxonomy" id="287487"/>
    <lineage>
        <taxon>Bacteria</taxon>
        <taxon>Pseudomonadati</taxon>
        <taxon>Pseudomonadota</taxon>
        <taxon>Gammaproteobacteria</taxon>
        <taxon>Cellvibrionales</taxon>
        <taxon>Halieaceae</taxon>
        <taxon>Haliea</taxon>
    </lineage>
</organism>
<dbReference type="PANTHER" id="PTHR46696">
    <property type="entry name" value="P450, PUTATIVE (EUROFUNG)-RELATED"/>
    <property type="match status" value="1"/>
</dbReference>
<name>A0A3C1KR10_9GAMM</name>
<dbReference type="AlphaFoldDB" id="A0A3C1KR10"/>
<evidence type="ECO:0008006" key="4">
    <source>
        <dbReference type="Google" id="ProtNLM"/>
    </source>
</evidence>
<accession>A0A3C1KR10</accession>
<dbReference type="GO" id="GO:0005506">
    <property type="term" value="F:iron ion binding"/>
    <property type="evidence" value="ECO:0007669"/>
    <property type="project" value="InterPro"/>
</dbReference>
<gene>
    <name evidence="2" type="ORF">DCP75_15060</name>
</gene>
<dbReference type="GO" id="GO:0006707">
    <property type="term" value="P:cholesterol catabolic process"/>
    <property type="evidence" value="ECO:0007669"/>
    <property type="project" value="TreeGrafter"/>
</dbReference>
<dbReference type="GO" id="GO:0020037">
    <property type="term" value="F:heme binding"/>
    <property type="evidence" value="ECO:0007669"/>
    <property type="project" value="InterPro"/>
</dbReference>
<dbReference type="Proteomes" id="UP000259273">
    <property type="component" value="Unassembled WGS sequence"/>
</dbReference>
<feature type="non-terminal residue" evidence="2">
    <location>
        <position position="260"/>
    </location>
</feature>